<evidence type="ECO:0000313" key="1">
    <source>
        <dbReference type="EMBL" id="KAH9481577.1"/>
    </source>
</evidence>
<gene>
    <name evidence="1" type="ORF">JR316_0006104</name>
</gene>
<sequence length="951" mass="107085">MSSYNQNPIGQNQYAKVPDANDVELREAFEWYHRELVAVKDIPSHLERELGLKISLSTVKRRRNDLGLVGSRVNQREMSYSEKVQYIILELNDDPSKGRGVSTIRARIASNYGIHLPRDFVSDIMHIQDPDGFDLRKPTSKKVFRVRKAPIGINERWSGDGHNKLNSIGFPIWGVVDDATSKWIGAWVVPSNRLATVIGYLFLVLVEKMGGMPLQFTTDCGSETTQLYGLINALRNAFQANLDSSELPAHVYLRSVHNISIERSWLRLRLKWGNNAVIIFNRGIDAGLYNPDDIRQKQLCLWLWPRMLQCELDQFMEFQNGVRMRKDSKKAGPSGCSRNEAFLFPERWGGINCLQPVDLDVVREIKEKMGGEELLSFVSAEFANEAQKAFDSLGFSDQKADAIPTSILGLPGVPELIFKKEVPQDDATVQNMPSENLLVDSIMEAASEHMKKASNTRLAQTPIAYKSPGLVGFQSKNRNLDSAAKIQAVRKAKKEEAKLLDNGIRVTACLNKLNQMKEFQIIERFDPDISTKLAFDKILLRIRDDFEAKHPGTEQLTWYALHILSFVTMGCIDRNNRANVSVYAQENQTRFSSLQHFDQAKSMVTLFKEEFLKKKIGSQKKLENREIDIRLTYEKTKVFNGGGGSVLSDDDDSDGIECLGVSLALLGNKRKRSIPAGSSRRLRKEAHGSRSALFSAKATNSQDQVVVLKSAWLRMKASDNTGSWTRNVQMVPYKFIRTSVTYDIQTGHLVWTKEMVEETIEIAEKWHSKSDSGFIGEGFTKRGIYAQFGGKEYVLTQPVGISSSTAQHVLREEYKLLCQGDAFKAEFDKLAIQVNMKTISRFYFNFASSIFGEIVPSPASDGFPLPCPYFIATLLLSCGEADPGIRKFTGNNIAENPEDHLAQAIHAFAHFSAVYSDNQLLFCDLQGARDKQGIMCLIDPQYYSTTESPVY</sequence>
<dbReference type="Proteomes" id="UP000664032">
    <property type="component" value="Unassembled WGS sequence"/>
</dbReference>
<organism evidence="1 2">
    <name type="scientific">Psilocybe cubensis</name>
    <name type="common">Psychedelic mushroom</name>
    <name type="synonym">Stropharia cubensis</name>
    <dbReference type="NCBI Taxonomy" id="181762"/>
    <lineage>
        <taxon>Eukaryota</taxon>
        <taxon>Fungi</taxon>
        <taxon>Dikarya</taxon>
        <taxon>Basidiomycota</taxon>
        <taxon>Agaricomycotina</taxon>
        <taxon>Agaricomycetes</taxon>
        <taxon>Agaricomycetidae</taxon>
        <taxon>Agaricales</taxon>
        <taxon>Agaricineae</taxon>
        <taxon>Strophariaceae</taxon>
        <taxon>Psilocybe</taxon>
    </lineage>
</organism>
<reference evidence="1" key="1">
    <citation type="submission" date="2021-10" db="EMBL/GenBank/DDBJ databases">
        <title>Psilocybe cubensis genome.</title>
        <authorList>
            <person name="Mckernan K.J."/>
            <person name="Crawford S."/>
            <person name="Trippe A."/>
            <person name="Kane L.T."/>
            <person name="Mclaughlin S."/>
        </authorList>
    </citation>
    <scope>NUCLEOTIDE SEQUENCE</scope>
    <source>
        <strain evidence="1">MGC-MH-2018</strain>
    </source>
</reference>
<protein>
    <submittedName>
        <fullName evidence="1">Uncharacterized protein</fullName>
    </submittedName>
</protein>
<evidence type="ECO:0000313" key="2">
    <source>
        <dbReference type="Proteomes" id="UP000664032"/>
    </source>
</evidence>
<comment type="caution">
    <text evidence="1">The sequence shown here is derived from an EMBL/GenBank/DDBJ whole genome shotgun (WGS) entry which is preliminary data.</text>
</comment>
<dbReference type="EMBL" id="JAFIQS020000005">
    <property type="protein sequence ID" value="KAH9481577.1"/>
    <property type="molecule type" value="Genomic_DNA"/>
</dbReference>
<keyword evidence="2" id="KW-1185">Reference proteome</keyword>
<name>A0ACB8H1M3_PSICU</name>
<proteinExistence type="predicted"/>
<accession>A0ACB8H1M3</accession>